<keyword evidence="3" id="KW-0012">Acyltransferase</keyword>
<gene>
    <name evidence="6" type="ORF">H696_04641</name>
</gene>
<proteinExistence type="inferred from homology"/>
<dbReference type="InterPro" id="IPR000182">
    <property type="entry name" value="GNAT_dom"/>
</dbReference>
<dbReference type="EMBL" id="KB932207">
    <property type="protein sequence ID" value="KCV69224.1"/>
    <property type="molecule type" value="Genomic_DNA"/>
</dbReference>
<dbReference type="PANTHER" id="PTHR13256:SF16">
    <property type="entry name" value="ALPHA_BETA-TUBULIN-N-ACETYLTRANSFERASE 9"/>
    <property type="match status" value="1"/>
</dbReference>
<evidence type="ECO:0000256" key="4">
    <source>
        <dbReference type="SAM" id="MobiDB-lite"/>
    </source>
</evidence>
<dbReference type="GO" id="GO:0008080">
    <property type="term" value="F:N-acetyltransferase activity"/>
    <property type="evidence" value="ECO:0007669"/>
    <property type="project" value="InterPro"/>
</dbReference>
<keyword evidence="7" id="KW-1185">Reference proteome</keyword>
<dbReference type="OrthoDB" id="5043642at2759"/>
<dbReference type="PANTHER" id="PTHR13256">
    <property type="entry name" value="N-ACETYLTRANSFERASE 9"/>
    <property type="match status" value="1"/>
</dbReference>
<dbReference type="Pfam" id="PF13302">
    <property type="entry name" value="Acetyltransf_3"/>
    <property type="match status" value="1"/>
</dbReference>
<feature type="region of interest" description="Disordered" evidence="4">
    <location>
        <begin position="186"/>
        <end position="207"/>
    </location>
</feature>
<organism evidence="6">
    <name type="scientific">Fonticula alba</name>
    <name type="common">Slime mold</name>
    <dbReference type="NCBI Taxonomy" id="691883"/>
    <lineage>
        <taxon>Eukaryota</taxon>
        <taxon>Rotosphaerida</taxon>
        <taxon>Fonticulaceae</taxon>
        <taxon>Fonticula</taxon>
    </lineage>
</organism>
<dbReference type="InterPro" id="IPR016181">
    <property type="entry name" value="Acyl_CoA_acyltransferase"/>
</dbReference>
<dbReference type="eggNOG" id="KOG4135">
    <property type="taxonomic scope" value="Eukaryota"/>
</dbReference>
<dbReference type="Proteomes" id="UP000030693">
    <property type="component" value="Unassembled WGS sequence"/>
</dbReference>
<feature type="domain" description="N-acetyltransferase" evidence="5">
    <location>
        <begin position="14"/>
        <end position="162"/>
    </location>
</feature>
<keyword evidence="2" id="KW-0808">Transferase</keyword>
<dbReference type="GeneID" id="20529366"/>
<evidence type="ECO:0000259" key="5">
    <source>
        <dbReference type="Pfam" id="PF13302"/>
    </source>
</evidence>
<dbReference type="InterPro" id="IPR039135">
    <property type="entry name" value="NAT9-like"/>
</dbReference>
<name>A0A058Z4K8_FONAL</name>
<dbReference type="RefSeq" id="XP_009496795.1">
    <property type="nucleotide sequence ID" value="XM_009498520.1"/>
</dbReference>
<dbReference type="SUPFAM" id="SSF55729">
    <property type="entry name" value="Acyl-CoA N-acyltransferases (Nat)"/>
    <property type="match status" value="1"/>
</dbReference>
<dbReference type="Gene3D" id="3.40.630.30">
    <property type="match status" value="1"/>
</dbReference>
<protein>
    <recommendedName>
        <fullName evidence="5">N-acetyltransferase domain-containing protein</fullName>
    </recommendedName>
</protein>
<reference evidence="6" key="1">
    <citation type="submission" date="2013-04" db="EMBL/GenBank/DDBJ databases">
        <title>The Genome Sequence of Fonticula alba ATCC 38817.</title>
        <authorList>
            <consortium name="The Broad Institute Genomics Platform"/>
            <person name="Russ C."/>
            <person name="Cuomo C."/>
            <person name="Burger G."/>
            <person name="Gray M.W."/>
            <person name="Holland P.W.H."/>
            <person name="King N."/>
            <person name="Lang F.B.F."/>
            <person name="Roger A.J."/>
            <person name="Ruiz-Trillo I."/>
            <person name="Brown M."/>
            <person name="Walker B."/>
            <person name="Young S."/>
            <person name="Zeng Q."/>
            <person name="Gargeya S."/>
            <person name="Fitzgerald M."/>
            <person name="Haas B."/>
            <person name="Abouelleil A."/>
            <person name="Allen A.W."/>
            <person name="Alvarado L."/>
            <person name="Arachchi H.M."/>
            <person name="Berlin A.M."/>
            <person name="Chapman S.B."/>
            <person name="Gainer-Dewar J."/>
            <person name="Goldberg J."/>
            <person name="Griggs A."/>
            <person name="Gujja S."/>
            <person name="Hansen M."/>
            <person name="Howarth C."/>
            <person name="Imamovic A."/>
            <person name="Ireland A."/>
            <person name="Larimer J."/>
            <person name="McCowan C."/>
            <person name="Murphy C."/>
            <person name="Pearson M."/>
            <person name="Poon T.W."/>
            <person name="Priest M."/>
            <person name="Roberts A."/>
            <person name="Saif S."/>
            <person name="Shea T."/>
            <person name="Sisk P."/>
            <person name="Sykes S."/>
            <person name="Wortman J."/>
            <person name="Nusbaum C."/>
            <person name="Birren B."/>
        </authorList>
    </citation>
    <scope>NUCLEOTIDE SEQUENCE [LARGE SCALE GENOMIC DNA]</scope>
    <source>
        <strain evidence="6">ATCC 38817</strain>
    </source>
</reference>
<evidence type="ECO:0000256" key="3">
    <source>
        <dbReference type="ARBA" id="ARBA00023315"/>
    </source>
</evidence>
<dbReference type="AlphaFoldDB" id="A0A058Z4K8"/>
<sequence length="275" mass="31001">MRLNESTLVVGQHVCLVPYLREHVATYHQWMGDPELLEATASERQSLESEMENQQSWHANPDILTFIIIDKAQMLATPVAKRTVTSGMIGDINAFIQPDRRFEAELSVMIAEPTARRKGFARDAVLTFLRYCIEHLRISHIKAIVDDSNPASLRFFEKLHFRRAAYTRAFQSWTLERVISERLCHSDGTPLEAGEPPSDGDAPEEEEEDAFAFIQVSASVNEGEEDTPTGPPCGTPLCPEPETSEAIAAWREEVLLAETARHFLVAPVDQWIRDN</sequence>
<evidence type="ECO:0000313" key="6">
    <source>
        <dbReference type="EMBL" id="KCV69224.1"/>
    </source>
</evidence>
<accession>A0A058Z4K8</accession>
<evidence type="ECO:0000313" key="7">
    <source>
        <dbReference type="Proteomes" id="UP000030693"/>
    </source>
</evidence>
<comment type="similarity">
    <text evidence="1">Belongs to the acetyltransferase family. GNAT subfamily.</text>
</comment>
<evidence type="ECO:0000256" key="2">
    <source>
        <dbReference type="ARBA" id="ARBA00022679"/>
    </source>
</evidence>
<evidence type="ECO:0000256" key="1">
    <source>
        <dbReference type="ARBA" id="ARBA00009342"/>
    </source>
</evidence>
<dbReference type="STRING" id="691883.A0A058Z4K8"/>